<dbReference type="EMBL" id="CAFBNF010000121">
    <property type="protein sequence ID" value="CAB4946153.1"/>
    <property type="molecule type" value="Genomic_DNA"/>
</dbReference>
<dbReference type="AlphaFoldDB" id="A0A6J7JTE6"/>
<organism evidence="1">
    <name type="scientific">freshwater metagenome</name>
    <dbReference type="NCBI Taxonomy" id="449393"/>
    <lineage>
        <taxon>unclassified sequences</taxon>
        <taxon>metagenomes</taxon>
        <taxon>ecological metagenomes</taxon>
    </lineage>
</organism>
<proteinExistence type="predicted"/>
<accession>A0A6J7JTE6</accession>
<protein>
    <submittedName>
        <fullName evidence="1">Unannotated protein</fullName>
    </submittedName>
</protein>
<name>A0A6J7JTE6_9ZZZZ</name>
<reference evidence="1" key="1">
    <citation type="submission" date="2020-05" db="EMBL/GenBank/DDBJ databases">
        <authorList>
            <person name="Chiriac C."/>
            <person name="Salcher M."/>
            <person name="Ghai R."/>
            <person name="Kavagutti S V."/>
        </authorList>
    </citation>
    <scope>NUCLEOTIDE SEQUENCE</scope>
</reference>
<sequence length="31" mass="3204">MKAASVCRLLGAKVVVSENDGDEVPGICSVR</sequence>
<evidence type="ECO:0000313" key="1">
    <source>
        <dbReference type="EMBL" id="CAB4946153.1"/>
    </source>
</evidence>
<gene>
    <name evidence="1" type="ORF">UFOPK3773_01140</name>
</gene>